<reference evidence="1 2" key="1">
    <citation type="submission" date="2019-03" db="EMBL/GenBank/DDBJ databases">
        <title>Whole genome sequence of a novel Rubrobacter taiwanensis strain, isolated from Yellowstone National Park.</title>
        <authorList>
            <person name="Freed S."/>
            <person name="Ramaley R.F."/>
            <person name="Kyndt J.A."/>
        </authorList>
    </citation>
    <scope>NUCLEOTIDE SEQUENCE [LARGE SCALE GENOMIC DNA]</scope>
    <source>
        <strain evidence="1 2">Yellowstone</strain>
    </source>
</reference>
<keyword evidence="2" id="KW-1185">Reference proteome</keyword>
<dbReference type="RefSeq" id="WP_132687064.1">
    <property type="nucleotide sequence ID" value="NZ_SKBU01000001.1"/>
</dbReference>
<dbReference type="AlphaFoldDB" id="A0A4R1BTQ8"/>
<accession>A0A4R1BTQ8</accession>
<name>A0A4R1BTQ8_9ACTN</name>
<evidence type="ECO:0000313" key="2">
    <source>
        <dbReference type="Proteomes" id="UP000295244"/>
    </source>
</evidence>
<protein>
    <submittedName>
        <fullName evidence="1">Uncharacterized protein</fullName>
    </submittedName>
</protein>
<sequence length="125" mass="13322">MPSALEIRLCGGLLALNRLSMTLQNKRMPVEGLTLARNGAEVRVTVVLDCEGETARRYAALLSGLEDVSEAGVVADLEEVALVRADGRCEAVSGSPEYVERWLAENEVEDAVRLGPVARPGKGAC</sequence>
<evidence type="ECO:0000313" key="1">
    <source>
        <dbReference type="EMBL" id="TCJ20676.1"/>
    </source>
</evidence>
<dbReference type="OrthoDB" id="5243251at2"/>
<dbReference type="Proteomes" id="UP000295244">
    <property type="component" value="Unassembled WGS sequence"/>
</dbReference>
<dbReference type="EMBL" id="SKBU01000001">
    <property type="protein sequence ID" value="TCJ20676.1"/>
    <property type="molecule type" value="Genomic_DNA"/>
</dbReference>
<organism evidence="1 2">
    <name type="scientific">Rubrobacter taiwanensis</name>
    <dbReference type="NCBI Taxonomy" id="185139"/>
    <lineage>
        <taxon>Bacteria</taxon>
        <taxon>Bacillati</taxon>
        <taxon>Actinomycetota</taxon>
        <taxon>Rubrobacteria</taxon>
        <taxon>Rubrobacterales</taxon>
        <taxon>Rubrobacteraceae</taxon>
        <taxon>Rubrobacter</taxon>
    </lineage>
</organism>
<comment type="caution">
    <text evidence="1">The sequence shown here is derived from an EMBL/GenBank/DDBJ whole genome shotgun (WGS) entry which is preliminary data.</text>
</comment>
<gene>
    <name evidence="1" type="ORF">E0L93_00135</name>
</gene>
<proteinExistence type="predicted"/>